<dbReference type="InterPro" id="IPR014710">
    <property type="entry name" value="RmlC-like_jellyroll"/>
</dbReference>
<dbReference type="InterPro" id="IPR036890">
    <property type="entry name" value="HATPase_C_sf"/>
</dbReference>
<organism evidence="5 6">
    <name type="scientific">Caballeronia hypogeia</name>
    <dbReference type="NCBI Taxonomy" id="1777140"/>
    <lineage>
        <taxon>Bacteria</taxon>
        <taxon>Pseudomonadati</taxon>
        <taxon>Pseudomonadota</taxon>
        <taxon>Betaproteobacteria</taxon>
        <taxon>Burkholderiales</taxon>
        <taxon>Burkholderiaceae</taxon>
        <taxon>Caballeronia</taxon>
    </lineage>
</organism>
<proteinExistence type="predicted"/>
<dbReference type="PROSITE" id="PS50042">
    <property type="entry name" value="CNMP_BINDING_3"/>
    <property type="match status" value="1"/>
</dbReference>
<dbReference type="SUPFAM" id="SSF55874">
    <property type="entry name" value="ATPase domain of HSP90 chaperone/DNA topoisomerase II/histidine kinase"/>
    <property type="match status" value="1"/>
</dbReference>
<name>A0A158CQU6_9BURK</name>
<dbReference type="Proteomes" id="UP000054851">
    <property type="component" value="Unassembled WGS sequence"/>
</dbReference>
<protein>
    <recommendedName>
        <fullName evidence="2">histidine kinase</fullName>
        <ecNumber evidence="2">2.7.13.3</ecNumber>
    </recommendedName>
</protein>
<dbReference type="AlphaFoldDB" id="A0A158CQU6"/>
<dbReference type="CDD" id="cd00038">
    <property type="entry name" value="CAP_ED"/>
    <property type="match status" value="1"/>
</dbReference>
<dbReference type="EC" id="2.7.13.3" evidence="2"/>
<dbReference type="SUPFAM" id="SSF51206">
    <property type="entry name" value="cAMP-binding domain-like"/>
    <property type="match status" value="1"/>
</dbReference>
<dbReference type="Pfam" id="PF00027">
    <property type="entry name" value="cNMP_binding"/>
    <property type="match status" value="1"/>
</dbReference>
<dbReference type="PANTHER" id="PTHR43065">
    <property type="entry name" value="SENSOR HISTIDINE KINASE"/>
    <property type="match status" value="1"/>
</dbReference>
<dbReference type="RefSeq" id="WP_061170884.1">
    <property type="nucleotide sequence ID" value="NZ_FCOA02000026.1"/>
</dbReference>
<evidence type="ECO:0000259" key="3">
    <source>
        <dbReference type="PROSITE" id="PS50042"/>
    </source>
</evidence>
<dbReference type="InterPro" id="IPR003594">
    <property type="entry name" value="HATPase_dom"/>
</dbReference>
<keyword evidence="6" id="KW-1185">Reference proteome</keyword>
<keyword evidence="5" id="KW-0808">Transferase</keyword>
<dbReference type="InterPro" id="IPR018490">
    <property type="entry name" value="cNMP-bd_dom_sf"/>
</dbReference>
<dbReference type="PRINTS" id="PR00344">
    <property type="entry name" value="BCTRLSENSOR"/>
</dbReference>
<dbReference type="EMBL" id="FCOA02000026">
    <property type="protein sequence ID" value="SAK84698.1"/>
    <property type="molecule type" value="Genomic_DNA"/>
</dbReference>
<evidence type="ECO:0000256" key="2">
    <source>
        <dbReference type="ARBA" id="ARBA00012438"/>
    </source>
</evidence>
<gene>
    <name evidence="5" type="ORF">AWB79_05813</name>
</gene>
<dbReference type="Pfam" id="PF02518">
    <property type="entry name" value="HATPase_c"/>
    <property type="match status" value="1"/>
</dbReference>
<keyword evidence="5" id="KW-0418">Kinase</keyword>
<evidence type="ECO:0000313" key="6">
    <source>
        <dbReference type="Proteomes" id="UP000054851"/>
    </source>
</evidence>
<dbReference type="PROSITE" id="PS50109">
    <property type="entry name" value="HIS_KIN"/>
    <property type="match status" value="1"/>
</dbReference>
<comment type="catalytic activity">
    <reaction evidence="1">
        <text>ATP + protein L-histidine = ADP + protein N-phospho-L-histidine.</text>
        <dbReference type="EC" id="2.7.13.3"/>
    </reaction>
</comment>
<dbReference type="PANTHER" id="PTHR43065:SF48">
    <property type="entry name" value="HISTIDINE KINASE"/>
    <property type="match status" value="1"/>
</dbReference>
<dbReference type="Gene3D" id="3.30.565.10">
    <property type="entry name" value="Histidine kinase-like ATPase, C-terminal domain"/>
    <property type="match status" value="1"/>
</dbReference>
<dbReference type="GO" id="GO:0004673">
    <property type="term" value="F:protein histidine kinase activity"/>
    <property type="evidence" value="ECO:0007669"/>
    <property type="project" value="UniProtKB-EC"/>
</dbReference>
<dbReference type="Gene3D" id="1.10.287.130">
    <property type="match status" value="1"/>
</dbReference>
<accession>A0A158CQU6</accession>
<reference evidence="5" key="1">
    <citation type="submission" date="2016-01" db="EMBL/GenBank/DDBJ databases">
        <authorList>
            <person name="Peeters C."/>
        </authorList>
    </citation>
    <scope>NUCLEOTIDE SEQUENCE</scope>
    <source>
        <strain evidence="5">LMG 29322</strain>
    </source>
</reference>
<feature type="domain" description="Cyclic nucleotide-binding" evidence="3">
    <location>
        <begin position="12"/>
        <end position="131"/>
    </location>
</feature>
<dbReference type="Gene3D" id="2.60.120.10">
    <property type="entry name" value="Jelly Rolls"/>
    <property type="match status" value="1"/>
</dbReference>
<dbReference type="InterPro" id="IPR000595">
    <property type="entry name" value="cNMP-bd_dom"/>
</dbReference>
<dbReference type="InterPro" id="IPR005467">
    <property type="entry name" value="His_kinase_dom"/>
</dbReference>
<evidence type="ECO:0000256" key="1">
    <source>
        <dbReference type="ARBA" id="ARBA00000085"/>
    </source>
</evidence>
<dbReference type="STRING" id="1777140.AWB79_05813"/>
<dbReference type="InterPro" id="IPR004358">
    <property type="entry name" value="Sig_transdc_His_kin-like_C"/>
</dbReference>
<dbReference type="SMART" id="SM00387">
    <property type="entry name" value="HATPase_c"/>
    <property type="match status" value="1"/>
</dbReference>
<feature type="domain" description="Histidine kinase" evidence="4">
    <location>
        <begin position="293"/>
        <end position="461"/>
    </location>
</feature>
<dbReference type="OrthoDB" id="224978at2"/>
<evidence type="ECO:0000313" key="5">
    <source>
        <dbReference type="EMBL" id="SAK84698.1"/>
    </source>
</evidence>
<sequence>MSDPSKLFDMPLFAGLSAERRQWVRENLSEHRLKKGEILMHEGQTVTHQFVLLEGELLTEKRVAGRQVIDDTRSAPVSVAEASLLAGMPLPLTFSANTDCYLISLAESTVRTLMNECEAFGKQIFRSMYGRISAYDTFILSGEKLAALGRLSAGLAHELNNPAAAVARAADGMRDALDSLHRATRALVLCAMPVDVMETLDTWARRAPPAIDATPAGSLRRSEAEDRFAQWLSTHGIDKPWLMAPRLVAAGFAPEEFEPLTARVSREQFSAGIRWLAATFEMRFLSEQTWLGAERISEIVKAMKSYSYMDQAPLQEVDIHGGIEDTLTIMQHRLKHGVVVTRDYDRALPPVPVYGSELNQVWTNLIDNAIDAMDERGELTIRSHREGNCAVIEITDTGHGIPADVLPRLFEPFFTTKPPGKGNGLGLHIAYRTVVHRHEGRLGVVATEVGTTFQVRLPLVHRHAPGG</sequence>
<comment type="caution">
    <text evidence="5">The sequence shown here is derived from an EMBL/GenBank/DDBJ whole genome shotgun (WGS) entry which is preliminary data.</text>
</comment>
<evidence type="ECO:0000259" key="4">
    <source>
        <dbReference type="PROSITE" id="PS50109"/>
    </source>
</evidence>